<keyword evidence="1" id="KW-1133">Transmembrane helix</keyword>
<proteinExistence type="predicted"/>
<gene>
    <name evidence="2" type="ORF">JOF56_007233</name>
</gene>
<evidence type="ECO:0000313" key="3">
    <source>
        <dbReference type="Proteomes" id="UP001519332"/>
    </source>
</evidence>
<evidence type="ECO:0000313" key="2">
    <source>
        <dbReference type="EMBL" id="MBP2326848.1"/>
    </source>
</evidence>
<reference evidence="2 3" key="1">
    <citation type="submission" date="2021-03" db="EMBL/GenBank/DDBJ databases">
        <title>Sequencing the genomes of 1000 actinobacteria strains.</title>
        <authorList>
            <person name="Klenk H.-P."/>
        </authorList>
    </citation>
    <scope>NUCLEOTIDE SEQUENCE [LARGE SCALE GENOMIC DNA]</scope>
    <source>
        <strain evidence="2 3">DSM 46670</strain>
    </source>
</reference>
<keyword evidence="1" id="KW-0472">Membrane</keyword>
<dbReference type="RefSeq" id="WP_209643871.1">
    <property type="nucleotide sequence ID" value="NZ_JAGINW010000001.1"/>
</dbReference>
<feature type="transmembrane region" description="Helical" evidence="1">
    <location>
        <begin position="12"/>
        <end position="32"/>
    </location>
</feature>
<keyword evidence="3" id="KW-1185">Reference proteome</keyword>
<protein>
    <submittedName>
        <fullName evidence="2">Membrane protein</fullName>
    </submittedName>
</protein>
<accession>A0ABS4TR10</accession>
<organism evidence="2 3">
    <name type="scientific">Kibdelosporangium banguiense</name>
    <dbReference type="NCBI Taxonomy" id="1365924"/>
    <lineage>
        <taxon>Bacteria</taxon>
        <taxon>Bacillati</taxon>
        <taxon>Actinomycetota</taxon>
        <taxon>Actinomycetes</taxon>
        <taxon>Pseudonocardiales</taxon>
        <taxon>Pseudonocardiaceae</taxon>
        <taxon>Kibdelosporangium</taxon>
    </lineage>
</organism>
<evidence type="ECO:0000256" key="1">
    <source>
        <dbReference type="SAM" id="Phobius"/>
    </source>
</evidence>
<name>A0ABS4TR10_9PSEU</name>
<keyword evidence="1" id="KW-0812">Transmembrane</keyword>
<comment type="caution">
    <text evidence="2">The sequence shown here is derived from an EMBL/GenBank/DDBJ whole genome shotgun (WGS) entry which is preliminary data.</text>
</comment>
<dbReference type="Proteomes" id="UP001519332">
    <property type="component" value="Unassembled WGS sequence"/>
</dbReference>
<sequence>MIAVFMIGNPLLVPVLVLLTAIVCTGAGYLLLRAGRQRTLWTLTALSVVPVVALKAR</sequence>
<dbReference type="EMBL" id="JAGINW010000001">
    <property type="protein sequence ID" value="MBP2326848.1"/>
    <property type="molecule type" value="Genomic_DNA"/>
</dbReference>